<feature type="domain" description="C2H2-type" evidence="14">
    <location>
        <begin position="330"/>
        <end position="357"/>
    </location>
</feature>
<dbReference type="InParanoid" id="A7S016"/>
<dbReference type="FunFam" id="3.30.160.60:FF:000077">
    <property type="entry name" value="Sp8 transcription factor"/>
    <property type="match status" value="1"/>
</dbReference>
<dbReference type="PROSITE" id="PS50157">
    <property type="entry name" value="ZINC_FINGER_C2H2_2"/>
    <property type="match status" value="3"/>
</dbReference>
<evidence type="ECO:0000256" key="11">
    <source>
        <dbReference type="ARBA" id="ARBA00038409"/>
    </source>
</evidence>
<evidence type="ECO:0000256" key="12">
    <source>
        <dbReference type="PROSITE-ProRule" id="PRU00042"/>
    </source>
</evidence>
<dbReference type="PANTHER" id="PTHR23235">
    <property type="entry name" value="KRUEPPEL-LIKE TRANSCRIPTION FACTOR"/>
    <property type="match status" value="1"/>
</dbReference>
<dbReference type="GO" id="GO:0005634">
    <property type="term" value="C:nucleus"/>
    <property type="evidence" value="ECO:0007669"/>
    <property type="project" value="UniProtKB-SubCell"/>
</dbReference>
<evidence type="ECO:0000256" key="10">
    <source>
        <dbReference type="ARBA" id="ARBA00037677"/>
    </source>
</evidence>
<proteinExistence type="inferred from homology"/>
<dbReference type="PhylomeDB" id="A7S016"/>
<protein>
    <recommendedName>
        <fullName evidence="14">C2H2-type domain-containing protein</fullName>
    </recommendedName>
</protein>
<keyword evidence="16" id="KW-1185">Reference proteome</keyword>
<comment type="function">
    <text evidence="10">Transcription factor which plays a key role in limb development. Positively regulates FGF8 expression in the apical ectodermal ridge (AER) and contributes to limb outgrowth in embryos.</text>
</comment>
<dbReference type="PROSITE" id="PS00028">
    <property type="entry name" value="ZINC_FINGER_C2H2_1"/>
    <property type="match status" value="3"/>
</dbReference>
<keyword evidence="6" id="KW-0805">Transcription regulation</keyword>
<sequence length="367" mass="40783">MLAATCSRIGHQQSPPVADVTTAKGFYPWKSPPHLESVALQRARFNGEPSIGGITSAFTSTYETSLSERPVENVYTVCNSLAAGRGGTSSSPVAVMSRMHQSISDYPRIGHSYHENPWYKQSLDHHTHAQHRQGFWEVHGGPWLEGSTSAASYHPPLSHFSSGLPHEYTSSNVPHPVPALAPTVTVGNHPHFFPPTSYLPGDPIKSSYPTYIDGPASYFPGTAAFLQSTPSLVPRTTRRYTGRATCDCPNCQDNERMSASGAPFRKKSQHICHIPGCGKVYGKTSHLKAHLRWHTGERPFVCNWLFCGKRFTRSDELQRHLRTHTGEKRFACPICSKRFMRSDHLSKHVKTHNNITPKKADSEKSED</sequence>
<dbReference type="GO" id="GO:0008270">
    <property type="term" value="F:zinc ion binding"/>
    <property type="evidence" value="ECO:0007669"/>
    <property type="project" value="UniProtKB-KW"/>
</dbReference>
<dbReference type="InterPro" id="IPR013087">
    <property type="entry name" value="Znf_C2H2_type"/>
</dbReference>
<dbReference type="OMA" id="KTHNNIT"/>
<dbReference type="CDD" id="cd22547">
    <property type="entry name" value="SP6-9-like_N"/>
    <property type="match status" value="1"/>
</dbReference>
<comment type="similarity">
    <text evidence="11">Belongs to the Sp1 C2H2-type zinc-finger protein family.</text>
</comment>
<evidence type="ECO:0000313" key="15">
    <source>
        <dbReference type="EMBL" id="EDO42885.1"/>
    </source>
</evidence>
<dbReference type="AlphaFoldDB" id="A7S016"/>
<keyword evidence="7" id="KW-0238">DNA-binding</keyword>
<evidence type="ECO:0000313" key="16">
    <source>
        <dbReference type="Proteomes" id="UP000001593"/>
    </source>
</evidence>
<dbReference type="eggNOG" id="KOG1721">
    <property type="taxonomic scope" value="Eukaryota"/>
</dbReference>
<dbReference type="SUPFAM" id="SSF57667">
    <property type="entry name" value="beta-beta-alpha zinc fingers"/>
    <property type="match status" value="2"/>
</dbReference>
<dbReference type="FunFam" id="3.30.160.60:FF:000026">
    <property type="entry name" value="Transcription factor Sp3"/>
    <property type="match status" value="1"/>
</dbReference>
<feature type="region of interest" description="Disordered" evidence="13">
    <location>
        <begin position="348"/>
        <end position="367"/>
    </location>
</feature>
<dbReference type="PANTHER" id="PTHR23235:SF177">
    <property type="entry name" value="C2H2-TYPE DOMAIN-CONTAINING PROTEIN"/>
    <property type="match status" value="1"/>
</dbReference>
<dbReference type="FunFam" id="3.30.160.60:FF:000014">
    <property type="entry name" value="Transcription factor Sp3"/>
    <property type="match status" value="1"/>
</dbReference>
<evidence type="ECO:0000256" key="4">
    <source>
        <dbReference type="ARBA" id="ARBA00022771"/>
    </source>
</evidence>
<reference evidence="15 16" key="1">
    <citation type="journal article" date="2007" name="Science">
        <title>Sea anemone genome reveals ancestral eumetazoan gene repertoire and genomic organization.</title>
        <authorList>
            <person name="Putnam N.H."/>
            <person name="Srivastava M."/>
            <person name="Hellsten U."/>
            <person name="Dirks B."/>
            <person name="Chapman J."/>
            <person name="Salamov A."/>
            <person name="Terry A."/>
            <person name="Shapiro H."/>
            <person name="Lindquist E."/>
            <person name="Kapitonov V.V."/>
            <person name="Jurka J."/>
            <person name="Genikhovich G."/>
            <person name="Grigoriev I.V."/>
            <person name="Lucas S.M."/>
            <person name="Steele R.E."/>
            <person name="Finnerty J.R."/>
            <person name="Technau U."/>
            <person name="Martindale M.Q."/>
            <person name="Rokhsar D.S."/>
        </authorList>
    </citation>
    <scope>NUCLEOTIDE SEQUENCE [LARGE SCALE GENOMIC DNA]</scope>
    <source>
        <strain evidence="16">CH2 X CH6</strain>
    </source>
</reference>
<evidence type="ECO:0000256" key="8">
    <source>
        <dbReference type="ARBA" id="ARBA00023163"/>
    </source>
</evidence>
<feature type="domain" description="C2H2-type" evidence="14">
    <location>
        <begin position="270"/>
        <end position="299"/>
    </location>
</feature>
<evidence type="ECO:0000256" key="7">
    <source>
        <dbReference type="ARBA" id="ARBA00023125"/>
    </source>
</evidence>
<keyword evidence="2" id="KW-0479">Metal-binding</keyword>
<dbReference type="Pfam" id="PF00096">
    <property type="entry name" value="zf-C2H2"/>
    <property type="match status" value="3"/>
</dbReference>
<dbReference type="GO" id="GO:0000978">
    <property type="term" value="F:RNA polymerase II cis-regulatory region sequence-specific DNA binding"/>
    <property type="evidence" value="ECO:0000318"/>
    <property type="project" value="GO_Central"/>
</dbReference>
<dbReference type="HOGENOM" id="CLU_019484_0_0_1"/>
<organism evidence="15 16">
    <name type="scientific">Nematostella vectensis</name>
    <name type="common">Starlet sea anemone</name>
    <dbReference type="NCBI Taxonomy" id="45351"/>
    <lineage>
        <taxon>Eukaryota</taxon>
        <taxon>Metazoa</taxon>
        <taxon>Cnidaria</taxon>
        <taxon>Anthozoa</taxon>
        <taxon>Hexacorallia</taxon>
        <taxon>Actiniaria</taxon>
        <taxon>Edwardsiidae</taxon>
        <taxon>Nematostella</taxon>
    </lineage>
</organism>
<feature type="domain" description="C2H2-type" evidence="14">
    <location>
        <begin position="300"/>
        <end position="329"/>
    </location>
</feature>
<feature type="compositionally biased region" description="Basic and acidic residues" evidence="13">
    <location>
        <begin position="358"/>
        <end position="367"/>
    </location>
</feature>
<keyword evidence="8" id="KW-0804">Transcription</keyword>
<keyword evidence="9" id="KW-0539">Nucleus</keyword>
<name>A7S016_NEMVE</name>
<accession>A7S016</accession>
<evidence type="ECO:0000256" key="13">
    <source>
        <dbReference type="SAM" id="MobiDB-lite"/>
    </source>
</evidence>
<keyword evidence="4 12" id="KW-0863">Zinc-finger</keyword>
<dbReference type="EMBL" id="DS469559">
    <property type="protein sequence ID" value="EDO42885.1"/>
    <property type="molecule type" value="Genomic_DNA"/>
</dbReference>
<keyword evidence="3" id="KW-0677">Repeat</keyword>
<evidence type="ECO:0000256" key="9">
    <source>
        <dbReference type="ARBA" id="ARBA00023242"/>
    </source>
</evidence>
<dbReference type="GO" id="GO:0000981">
    <property type="term" value="F:DNA-binding transcription factor activity, RNA polymerase II-specific"/>
    <property type="evidence" value="ECO:0000318"/>
    <property type="project" value="GO_Central"/>
</dbReference>
<feature type="non-terminal residue" evidence="15">
    <location>
        <position position="367"/>
    </location>
</feature>
<dbReference type="GO" id="GO:0006357">
    <property type="term" value="P:regulation of transcription by RNA polymerase II"/>
    <property type="evidence" value="ECO:0000318"/>
    <property type="project" value="GO_Central"/>
</dbReference>
<gene>
    <name evidence="15" type="ORF">NEMVEDRAFT_v1g99612</name>
</gene>
<dbReference type="Proteomes" id="UP000001593">
    <property type="component" value="Unassembled WGS sequence"/>
</dbReference>
<evidence type="ECO:0000256" key="2">
    <source>
        <dbReference type="ARBA" id="ARBA00022723"/>
    </source>
</evidence>
<dbReference type="Gene3D" id="3.30.160.60">
    <property type="entry name" value="Classic Zinc Finger"/>
    <property type="match status" value="3"/>
</dbReference>
<dbReference type="SMART" id="SM00355">
    <property type="entry name" value="ZnF_C2H2"/>
    <property type="match status" value="3"/>
</dbReference>
<evidence type="ECO:0000256" key="5">
    <source>
        <dbReference type="ARBA" id="ARBA00022833"/>
    </source>
</evidence>
<comment type="subcellular location">
    <subcellularLocation>
        <location evidence="1">Nucleus</location>
    </subcellularLocation>
</comment>
<keyword evidence="5" id="KW-0862">Zinc</keyword>
<evidence type="ECO:0000256" key="6">
    <source>
        <dbReference type="ARBA" id="ARBA00023015"/>
    </source>
</evidence>
<evidence type="ECO:0000256" key="1">
    <source>
        <dbReference type="ARBA" id="ARBA00004123"/>
    </source>
</evidence>
<dbReference type="InterPro" id="IPR036236">
    <property type="entry name" value="Znf_C2H2_sf"/>
</dbReference>
<evidence type="ECO:0000256" key="3">
    <source>
        <dbReference type="ARBA" id="ARBA00022737"/>
    </source>
</evidence>
<evidence type="ECO:0000259" key="14">
    <source>
        <dbReference type="PROSITE" id="PS50157"/>
    </source>
</evidence>